<dbReference type="InterPro" id="IPR015797">
    <property type="entry name" value="NUDIX_hydrolase-like_dom_sf"/>
</dbReference>
<evidence type="ECO:0000313" key="6">
    <source>
        <dbReference type="Proteomes" id="UP000799536"/>
    </source>
</evidence>
<dbReference type="PROSITE" id="PS00893">
    <property type="entry name" value="NUDIX_BOX"/>
    <property type="match status" value="1"/>
</dbReference>
<proteinExistence type="predicted"/>
<feature type="chain" id="PRO_5040109803" description="Nudix hydrolase domain-containing protein" evidence="3">
    <location>
        <begin position="22"/>
        <end position="240"/>
    </location>
</feature>
<dbReference type="Pfam" id="PF00293">
    <property type="entry name" value="NUDIX"/>
    <property type="match status" value="1"/>
</dbReference>
<evidence type="ECO:0000256" key="2">
    <source>
        <dbReference type="SAM" id="MobiDB-lite"/>
    </source>
</evidence>
<dbReference type="InterPro" id="IPR000086">
    <property type="entry name" value="NUDIX_hydrolase_dom"/>
</dbReference>
<reference evidence="5" key="1">
    <citation type="journal article" date="2020" name="Stud. Mycol.">
        <title>101 Dothideomycetes genomes: a test case for predicting lifestyles and emergence of pathogens.</title>
        <authorList>
            <person name="Haridas S."/>
            <person name="Albert R."/>
            <person name="Binder M."/>
            <person name="Bloem J."/>
            <person name="Labutti K."/>
            <person name="Salamov A."/>
            <person name="Andreopoulos B."/>
            <person name="Baker S."/>
            <person name="Barry K."/>
            <person name="Bills G."/>
            <person name="Bluhm B."/>
            <person name="Cannon C."/>
            <person name="Castanera R."/>
            <person name="Culley D."/>
            <person name="Daum C."/>
            <person name="Ezra D."/>
            <person name="Gonzalez J."/>
            <person name="Henrissat B."/>
            <person name="Kuo A."/>
            <person name="Liang C."/>
            <person name="Lipzen A."/>
            <person name="Lutzoni F."/>
            <person name="Magnuson J."/>
            <person name="Mondo S."/>
            <person name="Nolan M."/>
            <person name="Ohm R."/>
            <person name="Pangilinan J."/>
            <person name="Park H.-J."/>
            <person name="Ramirez L."/>
            <person name="Alfaro M."/>
            <person name="Sun H."/>
            <person name="Tritt A."/>
            <person name="Yoshinaga Y."/>
            <person name="Zwiers L.-H."/>
            <person name="Turgeon B."/>
            <person name="Goodwin S."/>
            <person name="Spatafora J."/>
            <person name="Crous P."/>
            <person name="Grigoriev I."/>
        </authorList>
    </citation>
    <scope>NUCLEOTIDE SEQUENCE</scope>
    <source>
        <strain evidence="5">ATCC 74209</strain>
    </source>
</reference>
<feature type="compositionally biased region" description="Basic and acidic residues" evidence="2">
    <location>
        <begin position="44"/>
        <end position="64"/>
    </location>
</feature>
<name>A0A9P4JDZ2_9PLEO</name>
<feature type="region of interest" description="Disordered" evidence="2">
    <location>
        <begin position="44"/>
        <end position="68"/>
    </location>
</feature>
<keyword evidence="3" id="KW-0732">Signal</keyword>
<dbReference type="SUPFAM" id="SSF55811">
    <property type="entry name" value="Nudix"/>
    <property type="match status" value="1"/>
</dbReference>
<gene>
    <name evidence="5" type="ORF">GQ43DRAFT_452278</name>
</gene>
<organism evidence="5 6">
    <name type="scientific">Delitschia confertaspora ATCC 74209</name>
    <dbReference type="NCBI Taxonomy" id="1513339"/>
    <lineage>
        <taxon>Eukaryota</taxon>
        <taxon>Fungi</taxon>
        <taxon>Dikarya</taxon>
        <taxon>Ascomycota</taxon>
        <taxon>Pezizomycotina</taxon>
        <taxon>Dothideomycetes</taxon>
        <taxon>Pleosporomycetidae</taxon>
        <taxon>Pleosporales</taxon>
        <taxon>Delitschiaceae</taxon>
        <taxon>Delitschia</taxon>
    </lineage>
</organism>
<feature type="region of interest" description="Disordered" evidence="2">
    <location>
        <begin position="125"/>
        <end position="152"/>
    </location>
</feature>
<evidence type="ECO:0000256" key="3">
    <source>
        <dbReference type="SAM" id="SignalP"/>
    </source>
</evidence>
<comment type="caution">
    <text evidence="5">The sequence shown here is derived from an EMBL/GenBank/DDBJ whole genome shotgun (WGS) entry which is preliminary data.</text>
</comment>
<protein>
    <recommendedName>
        <fullName evidence="4">Nudix hydrolase domain-containing protein</fullName>
    </recommendedName>
</protein>
<dbReference type="CDD" id="cd02883">
    <property type="entry name" value="NUDIX_Hydrolase"/>
    <property type="match status" value="1"/>
</dbReference>
<keyword evidence="1" id="KW-0378">Hydrolase</keyword>
<accession>A0A9P4JDZ2</accession>
<keyword evidence="6" id="KW-1185">Reference proteome</keyword>
<dbReference type="InterPro" id="IPR020084">
    <property type="entry name" value="NUDIX_hydrolase_CS"/>
</dbReference>
<dbReference type="EMBL" id="ML994368">
    <property type="protein sequence ID" value="KAF2196544.1"/>
    <property type="molecule type" value="Genomic_DNA"/>
</dbReference>
<evidence type="ECO:0000259" key="4">
    <source>
        <dbReference type="PROSITE" id="PS51462"/>
    </source>
</evidence>
<sequence>MFPSSNFVLAAGVAIFHLASQRVVICSARDRYGRKYWFLPKGRRDAGEESGRGAEREGFEESGYRNRLLPLPTPHLQPQPYPRLSTPPLTAEPIWTQLLPLHQNSIQYILFWYISETLPPSLETKLSSPPSPSVSNQFPLSTSATQPYKPPPPFPTDLTLRERIAMEPEGYEPVKHEGTSVDEEERTYESYLVSVEEAVEKLRGGVMGDVMADVVGRGWRGIRERLRVESEEVVAGEAGS</sequence>
<dbReference type="OrthoDB" id="10259236at2759"/>
<feature type="compositionally biased region" description="Polar residues" evidence="2">
    <location>
        <begin position="125"/>
        <end position="146"/>
    </location>
</feature>
<dbReference type="PROSITE" id="PS51462">
    <property type="entry name" value="NUDIX"/>
    <property type="match status" value="1"/>
</dbReference>
<dbReference type="GO" id="GO:0016787">
    <property type="term" value="F:hydrolase activity"/>
    <property type="evidence" value="ECO:0007669"/>
    <property type="project" value="UniProtKB-KW"/>
</dbReference>
<dbReference type="Gene3D" id="3.90.79.10">
    <property type="entry name" value="Nucleoside Triphosphate Pyrophosphohydrolase"/>
    <property type="match status" value="1"/>
</dbReference>
<dbReference type="AlphaFoldDB" id="A0A9P4JDZ2"/>
<evidence type="ECO:0000256" key="1">
    <source>
        <dbReference type="ARBA" id="ARBA00022801"/>
    </source>
</evidence>
<evidence type="ECO:0000313" key="5">
    <source>
        <dbReference type="EMBL" id="KAF2196544.1"/>
    </source>
</evidence>
<dbReference type="Proteomes" id="UP000799536">
    <property type="component" value="Unassembled WGS sequence"/>
</dbReference>
<feature type="signal peptide" evidence="3">
    <location>
        <begin position="1"/>
        <end position="21"/>
    </location>
</feature>
<feature type="domain" description="Nudix hydrolase" evidence="4">
    <location>
        <begin position="6"/>
        <end position="164"/>
    </location>
</feature>